<evidence type="ECO:0000313" key="1">
    <source>
        <dbReference type="EMBL" id="KAJ1358014.1"/>
    </source>
</evidence>
<organism evidence="1 2">
    <name type="scientific">Parelaphostrongylus tenuis</name>
    <name type="common">Meningeal worm</name>
    <dbReference type="NCBI Taxonomy" id="148309"/>
    <lineage>
        <taxon>Eukaryota</taxon>
        <taxon>Metazoa</taxon>
        <taxon>Ecdysozoa</taxon>
        <taxon>Nematoda</taxon>
        <taxon>Chromadorea</taxon>
        <taxon>Rhabditida</taxon>
        <taxon>Rhabditina</taxon>
        <taxon>Rhabditomorpha</taxon>
        <taxon>Strongyloidea</taxon>
        <taxon>Metastrongylidae</taxon>
        <taxon>Parelaphostrongylus</taxon>
    </lineage>
</organism>
<protein>
    <submittedName>
        <fullName evidence="1">Uncharacterized protein</fullName>
    </submittedName>
</protein>
<dbReference type="Proteomes" id="UP001196413">
    <property type="component" value="Unassembled WGS sequence"/>
</dbReference>
<evidence type="ECO:0000313" key="2">
    <source>
        <dbReference type="Proteomes" id="UP001196413"/>
    </source>
</evidence>
<name>A0AAD5QQM7_PARTN</name>
<accession>A0AAD5QQM7</accession>
<dbReference type="AlphaFoldDB" id="A0AAD5QQM7"/>
<comment type="caution">
    <text evidence="1">The sequence shown here is derived from an EMBL/GenBank/DDBJ whole genome shotgun (WGS) entry which is preliminary data.</text>
</comment>
<proteinExistence type="predicted"/>
<sequence length="111" mass="12633">MLPLLQSYCLEVSRVIEHCLNLKFADTKNALRRETEVDDKLKKCTIGNKNNGNNFNISATILSQCQKNHLYGAMEQSYGTFCVNVKHSKMNWSCECVTIFQSMVPIVTLII</sequence>
<reference evidence="1" key="1">
    <citation type="submission" date="2021-06" db="EMBL/GenBank/DDBJ databases">
        <title>Parelaphostrongylus tenuis whole genome reference sequence.</title>
        <authorList>
            <person name="Garwood T.J."/>
            <person name="Larsen P.A."/>
            <person name="Fountain-Jones N.M."/>
            <person name="Garbe J.R."/>
            <person name="Macchietto M.G."/>
            <person name="Kania S.A."/>
            <person name="Gerhold R.W."/>
            <person name="Richards J.E."/>
            <person name="Wolf T.M."/>
        </authorList>
    </citation>
    <scope>NUCLEOTIDE SEQUENCE</scope>
    <source>
        <strain evidence="1">MNPRO001-30</strain>
        <tissue evidence="1">Meninges</tissue>
    </source>
</reference>
<dbReference type="EMBL" id="JAHQIW010003283">
    <property type="protein sequence ID" value="KAJ1358014.1"/>
    <property type="molecule type" value="Genomic_DNA"/>
</dbReference>
<gene>
    <name evidence="1" type="ORF">KIN20_016315</name>
</gene>
<keyword evidence="2" id="KW-1185">Reference proteome</keyword>